<protein>
    <submittedName>
        <fullName evidence="3">Diguanylate cyclase (GGDEF)-like protein</fullName>
    </submittedName>
</protein>
<feature type="transmembrane region" description="Helical" evidence="1">
    <location>
        <begin position="75"/>
        <end position="95"/>
    </location>
</feature>
<name>A0A841L325_9FIRM</name>
<organism evidence="3 4">
    <name type="scientific">Anaerosolibacter carboniphilus</name>
    <dbReference type="NCBI Taxonomy" id="1417629"/>
    <lineage>
        <taxon>Bacteria</taxon>
        <taxon>Bacillati</taxon>
        <taxon>Bacillota</taxon>
        <taxon>Clostridia</taxon>
        <taxon>Peptostreptococcales</taxon>
        <taxon>Thermotaleaceae</taxon>
        <taxon>Anaerosolibacter</taxon>
    </lineage>
</organism>
<evidence type="ECO:0000259" key="2">
    <source>
        <dbReference type="PROSITE" id="PS50887"/>
    </source>
</evidence>
<feature type="transmembrane region" description="Helical" evidence="1">
    <location>
        <begin position="43"/>
        <end position="63"/>
    </location>
</feature>
<evidence type="ECO:0000313" key="4">
    <source>
        <dbReference type="Proteomes" id="UP000579281"/>
    </source>
</evidence>
<keyword evidence="4" id="KW-1185">Reference proteome</keyword>
<sequence>MHQINNFRDKMIYELYLGVQVLSIIAMLIFFKSFTTFSVNPSPYTNVFLWIYGLYVLGKFIHFIYKNYFLELPQILHPSLWIMFTDGIFLTFFLYITKDSYYVLSHLFYLYITIQTIIFHARHSMISSTSAAIFYIFLVVMENPKSLISAPVAIHIGLFYLLGYIISSVMNELHRLEAYSTHMYEELKRKNEQLSEIANKDYLTSMYNHKSFYCHFNEIIQHATISNVPFSLALFDIDDFKKINDTYGHLSGDMVLKEVSFLILETIRKTDIAARYGGEEFALIFPNTSPEEAEKICERIREAIESHPVITDEHTIHVTISGGMAGGILCNQHCKQHKLLEFVDQLLYEAKSHGKNQIRASYQTLIFINE</sequence>
<feature type="transmembrane region" description="Helical" evidence="1">
    <location>
        <begin position="12"/>
        <end position="31"/>
    </location>
</feature>
<dbReference type="PROSITE" id="PS50887">
    <property type="entry name" value="GGDEF"/>
    <property type="match status" value="1"/>
</dbReference>
<dbReference type="CDD" id="cd01949">
    <property type="entry name" value="GGDEF"/>
    <property type="match status" value="1"/>
</dbReference>
<evidence type="ECO:0000256" key="1">
    <source>
        <dbReference type="SAM" id="Phobius"/>
    </source>
</evidence>
<reference evidence="3 4" key="1">
    <citation type="submission" date="2020-08" db="EMBL/GenBank/DDBJ databases">
        <title>Genomic Encyclopedia of Type Strains, Phase IV (KMG-IV): sequencing the most valuable type-strain genomes for metagenomic binning, comparative biology and taxonomic classification.</title>
        <authorList>
            <person name="Goeker M."/>
        </authorList>
    </citation>
    <scope>NUCLEOTIDE SEQUENCE [LARGE SCALE GENOMIC DNA]</scope>
    <source>
        <strain evidence="3 4">DSM 103526</strain>
    </source>
</reference>
<dbReference type="GO" id="GO:0005886">
    <property type="term" value="C:plasma membrane"/>
    <property type="evidence" value="ECO:0007669"/>
    <property type="project" value="TreeGrafter"/>
</dbReference>
<keyword evidence="1" id="KW-0812">Transmembrane</keyword>
<dbReference type="NCBIfam" id="TIGR00254">
    <property type="entry name" value="GGDEF"/>
    <property type="match status" value="1"/>
</dbReference>
<dbReference type="PANTHER" id="PTHR45138:SF9">
    <property type="entry name" value="DIGUANYLATE CYCLASE DGCM-RELATED"/>
    <property type="match status" value="1"/>
</dbReference>
<dbReference type="SMART" id="SM00267">
    <property type="entry name" value="GGDEF"/>
    <property type="match status" value="1"/>
</dbReference>
<proteinExistence type="predicted"/>
<comment type="caution">
    <text evidence="3">The sequence shown here is derived from an EMBL/GenBank/DDBJ whole genome shotgun (WGS) entry which is preliminary data.</text>
</comment>
<dbReference type="GO" id="GO:0052621">
    <property type="term" value="F:diguanylate cyclase activity"/>
    <property type="evidence" value="ECO:0007669"/>
    <property type="project" value="TreeGrafter"/>
</dbReference>
<keyword evidence="1" id="KW-0472">Membrane</keyword>
<dbReference type="Proteomes" id="UP000579281">
    <property type="component" value="Unassembled WGS sequence"/>
</dbReference>
<dbReference type="Gene3D" id="3.30.70.270">
    <property type="match status" value="1"/>
</dbReference>
<dbReference type="InterPro" id="IPR029787">
    <property type="entry name" value="Nucleotide_cyclase"/>
</dbReference>
<dbReference type="EMBL" id="JACHEN010000017">
    <property type="protein sequence ID" value="MBB6216789.1"/>
    <property type="molecule type" value="Genomic_DNA"/>
</dbReference>
<feature type="transmembrane region" description="Helical" evidence="1">
    <location>
        <begin position="147"/>
        <end position="166"/>
    </location>
</feature>
<dbReference type="InterPro" id="IPR043128">
    <property type="entry name" value="Rev_trsase/Diguanyl_cyclase"/>
</dbReference>
<keyword evidence="1" id="KW-1133">Transmembrane helix</keyword>
<dbReference type="FunFam" id="3.30.70.270:FF:000001">
    <property type="entry name" value="Diguanylate cyclase domain protein"/>
    <property type="match status" value="1"/>
</dbReference>
<dbReference type="InterPro" id="IPR000160">
    <property type="entry name" value="GGDEF_dom"/>
</dbReference>
<dbReference type="GO" id="GO:1902201">
    <property type="term" value="P:negative regulation of bacterial-type flagellum-dependent cell motility"/>
    <property type="evidence" value="ECO:0007669"/>
    <property type="project" value="TreeGrafter"/>
</dbReference>
<dbReference type="SUPFAM" id="SSF55073">
    <property type="entry name" value="Nucleotide cyclase"/>
    <property type="match status" value="1"/>
</dbReference>
<dbReference type="PANTHER" id="PTHR45138">
    <property type="entry name" value="REGULATORY COMPONENTS OF SENSORY TRANSDUCTION SYSTEM"/>
    <property type="match status" value="1"/>
</dbReference>
<dbReference type="GO" id="GO:0043709">
    <property type="term" value="P:cell adhesion involved in single-species biofilm formation"/>
    <property type="evidence" value="ECO:0007669"/>
    <property type="project" value="TreeGrafter"/>
</dbReference>
<gene>
    <name evidence="3" type="ORF">HNQ80_002893</name>
</gene>
<feature type="transmembrane region" description="Helical" evidence="1">
    <location>
        <begin position="125"/>
        <end position="141"/>
    </location>
</feature>
<dbReference type="Pfam" id="PF00990">
    <property type="entry name" value="GGDEF"/>
    <property type="match status" value="1"/>
</dbReference>
<feature type="domain" description="GGDEF" evidence="2">
    <location>
        <begin position="228"/>
        <end position="363"/>
    </location>
</feature>
<dbReference type="AlphaFoldDB" id="A0A841L325"/>
<accession>A0A841L325</accession>
<dbReference type="RefSeq" id="WP_184311312.1">
    <property type="nucleotide sequence ID" value="NZ_JACHEN010000017.1"/>
</dbReference>
<dbReference type="InterPro" id="IPR050469">
    <property type="entry name" value="Diguanylate_Cyclase"/>
</dbReference>
<evidence type="ECO:0000313" key="3">
    <source>
        <dbReference type="EMBL" id="MBB6216789.1"/>
    </source>
</evidence>